<evidence type="ECO:0000313" key="2">
    <source>
        <dbReference type="EMBL" id="SET78597.1"/>
    </source>
</evidence>
<dbReference type="RefSeq" id="WP_090872741.1">
    <property type="nucleotide sequence ID" value="NZ_FOHE01000028.1"/>
</dbReference>
<sequence length="155" mass="18332">MDKRIKVLFRQMKTYREETLSLVKDITTSQADYTPDGFNNNIRWNLGHIYLDQYLWIQTVTKERDLIDDSFTNWFGFGTNPDNFSDETPSLNQLIILLNEQPKVIETNYITRMDEEFEPTEMGIHTVEQALIRTIYHEGLHAATIQIMKRFLPLI</sequence>
<dbReference type="Pfam" id="PF12867">
    <property type="entry name" value="DinB_2"/>
    <property type="match status" value="1"/>
</dbReference>
<accession>A0A1I0H700</accession>
<dbReference type="EMBL" id="FOHE01000028">
    <property type="protein sequence ID" value="SET78597.1"/>
    <property type="molecule type" value="Genomic_DNA"/>
</dbReference>
<evidence type="ECO:0000259" key="1">
    <source>
        <dbReference type="Pfam" id="PF12867"/>
    </source>
</evidence>
<dbReference type="InterPro" id="IPR024775">
    <property type="entry name" value="DinB-like"/>
</dbReference>
<dbReference type="SUPFAM" id="SSF109854">
    <property type="entry name" value="DinB/YfiT-like putative metalloenzymes"/>
    <property type="match status" value="1"/>
</dbReference>
<dbReference type="Gene3D" id="1.20.120.450">
    <property type="entry name" value="dinb family like domain"/>
    <property type="match status" value="1"/>
</dbReference>
<dbReference type="Proteomes" id="UP000198618">
    <property type="component" value="Unassembled WGS sequence"/>
</dbReference>
<keyword evidence="3" id="KW-1185">Reference proteome</keyword>
<organism evidence="2 3">
    <name type="scientific">Oceanobacillus limi</name>
    <dbReference type="NCBI Taxonomy" id="930131"/>
    <lineage>
        <taxon>Bacteria</taxon>
        <taxon>Bacillati</taxon>
        <taxon>Bacillota</taxon>
        <taxon>Bacilli</taxon>
        <taxon>Bacillales</taxon>
        <taxon>Bacillaceae</taxon>
        <taxon>Oceanobacillus</taxon>
    </lineage>
</organism>
<dbReference type="AlphaFoldDB" id="A0A1I0H700"/>
<reference evidence="2 3" key="1">
    <citation type="submission" date="2016-10" db="EMBL/GenBank/DDBJ databases">
        <authorList>
            <person name="de Groot N.N."/>
        </authorList>
    </citation>
    <scope>NUCLEOTIDE SEQUENCE [LARGE SCALE GENOMIC DNA]</scope>
    <source>
        <strain evidence="2 3">IBRC-M 10780</strain>
    </source>
</reference>
<gene>
    <name evidence="2" type="ORF">SAMN05216389_1288</name>
</gene>
<feature type="domain" description="DinB-like" evidence="1">
    <location>
        <begin position="13"/>
        <end position="145"/>
    </location>
</feature>
<proteinExistence type="predicted"/>
<dbReference type="InterPro" id="IPR034660">
    <property type="entry name" value="DinB/YfiT-like"/>
</dbReference>
<evidence type="ECO:0000313" key="3">
    <source>
        <dbReference type="Proteomes" id="UP000198618"/>
    </source>
</evidence>
<dbReference type="OrthoDB" id="4295522at2"/>
<protein>
    <submittedName>
        <fullName evidence="2">DinB superfamily protein</fullName>
    </submittedName>
</protein>
<name>A0A1I0H700_9BACI</name>
<dbReference type="STRING" id="930131.SAMN05216389_1288"/>